<evidence type="ECO:0000256" key="16">
    <source>
        <dbReference type="RuleBase" id="RU368039"/>
    </source>
</evidence>
<keyword evidence="10" id="KW-1133">Transmembrane helix</keyword>
<name>A0ABP1GAF8_9CHLO</name>
<dbReference type="PANTHER" id="PTHR13137:SF6">
    <property type="entry name" value="SUCCINATE DEHYDROGENASE ASSEMBLY FACTOR 3, MITOCHONDRIAL"/>
    <property type="match status" value="1"/>
</dbReference>
<dbReference type="Pfam" id="PF13233">
    <property type="entry name" value="Complex1_LYR_2"/>
    <property type="match status" value="1"/>
</dbReference>
<evidence type="ECO:0000256" key="6">
    <source>
        <dbReference type="ARBA" id="ARBA00022692"/>
    </source>
</evidence>
<evidence type="ECO:0000256" key="4">
    <source>
        <dbReference type="ARBA" id="ARBA00009874"/>
    </source>
</evidence>
<keyword evidence="14" id="KW-0675">Receptor</keyword>
<evidence type="ECO:0000256" key="15">
    <source>
        <dbReference type="ARBA" id="ARBA00023186"/>
    </source>
</evidence>
<keyword evidence="5" id="KW-0813">Transport</keyword>
<comment type="subunit">
    <text evidence="16">Interacts with the iron-sulfur protein subunit within the SDH catalytic dimer.</text>
</comment>
<keyword evidence="12 16" id="KW-0496">Mitochondrion</keyword>
<evidence type="ECO:0000256" key="2">
    <source>
        <dbReference type="ARBA" id="ARBA00004572"/>
    </source>
</evidence>
<evidence type="ECO:0000256" key="1">
    <source>
        <dbReference type="ARBA" id="ARBA00004305"/>
    </source>
</evidence>
<keyword evidence="15 16" id="KW-0143">Chaperone</keyword>
<keyword evidence="18" id="KW-1185">Reference proteome</keyword>
<comment type="similarity">
    <text evidence="4">Belongs to the Tom22 family.</text>
</comment>
<keyword evidence="13" id="KW-0472">Membrane</keyword>
<reference evidence="17 18" key="1">
    <citation type="submission" date="2024-06" db="EMBL/GenBank/DDBJ databases">
        <authorList>
            <person name="Kraege A."/>
            <person name="Thomma B."/>
        </authorList>
    </citation>
    <scope>NUCLEOTIDE SEQUENCE [LARGE SCALE GENOMIC DNA]</scope>
</reference>
<comment type="subcellular location">
    <subcellularLocation>
        <location evidence="1 16">Mitochondrion matrix</location>
    </subcellularLocation>
    <subcellularLocation>
        <location evidence="2">Mitochondrion outer membrane</location>
        <topology evidence="2">Single-pass membrane protein</topology>
    </subcellularLocation>
</comment>
<dbReference type="CDD" id="cd22884">
    <property type="entry name" value="TOM22"/>
    <property type="match status" value="1"/>
</dbReference>
<evidence type="ECO:0000313" key="18">
    <source>
        <dbReference type="Proteomes" id="UP001497392"/>
    </source>
</evidence>
<keyword evidence="7" id="KW-1000">Mitochondrion outer membrane</keyword>
<dbReference type="Pfam" id="PF04281">
    <property type="entry name" value="Tom22"/>
    <property type="match status" value="1"/>
</dbReference>
<evidence type="ECO:0000256" key="14">
    <source>
        <dbReference type="ARBA" id="ARBA00023170"/>
    </source>
</evidence>
<evidence type="ECO:0000256" key="7">
    <source>
        <dbReference type="ARBA" id="ARBA00022787"/>
    </source>
</evidence>
<dbReference type="CDD" id="cd20270">
    <property type="entry name" value="Complex1_LYR_SDHAF3_LYRM10"/>
    <property type="match status" value="1"/>
</dbReference>
<dbReference type="EMBL" id="CAXHTA020000017">
    <property type="protein sequence ID" value="CAL5227756.1"/>
    <property type="molecule type" value="Genomic_DNA"/>
</dbReference>
<evidence type="ECO:0000256" key="9">
    <source>
        <dbReference type="ARBA" id="ARBA00022946"/>
    </source>
</evidence>
<evidence type="ECO:0000256" key="3">
    <source>
        <dbReference type="ARBA" id="ARBA00006020"/>
    </source>
</evidence>
<evidence type="ECO:0000256" key="8">
    <source>
        <dbReference type="ARBA" id="ARBA00022927"/>
    </source>
</evidence>
<accession>A0ABP1GAF8</accession>
<keyword evidence="11" id="KW-0811">Translocation</keyword>
<dbReference type="InterPro" id="IPR005683">
    <property type="entry name" value="Tom22"/>
</dbReference>
<evidence type="ECO:0000256" key="5">
    <source>
        <dbReference type="ARBA" id="ARBA00022448"/>
    </source>
</evidence>
<evidence type="ECO:0000256" key="11">
    <source>
        <dbReference type="ARBA" id="ARBA00023010"/>
    </source>
</evidence>
<evidence type="ECO:0000256" key="10">
    <source>
        <dbReference type="ARBA" id="ARBA00022989"/>
    </source>
</evidence>
<evidence type="ECO:0000256" key="13">
    <source>
        <dbReference type="ARBA" id="ARBA00023136"/>
    </source>
</evidence>
<dbReference type="PANTHER" id="PTHR13137">
    <property type="entry name" value="DC11 ACN9 HOMOLOG"/>
    <property type="match status" value="1"/>
</dbReference>
<comment type="function">
    <text evidence="16">Plays an essential role in the assembly of succinate dehydrogenase (SDH), an enzyme complex (also referred to as respiratory complex II) that is a component of both the tricarboxylic acid (TCA) cycle and the mitochondrial electron transport chain, and which couples the oxidation of succinate to fumarate with the reduction of ubiquinone (coenzyme Q) to ubiquinol. Promotes maturation of the iron-sulfur protein subunit of the SDH catalytic dimer, protecting it from the deleterious effects of oxidants. May act together with SDHAF1.</text>
</comment>
<keyword evidence="8" id="KW-0653">Protein transport</keyword>
<comment type="caution">
    <text evidence="17">The sequence shown here is derived from an EMBL/GenBank/DDBJ whole genome shotgun (WGS) entry which is preliminary data.</text>
</comment>
<protein>
    <recommendedName>
        <fullName evidence="16">Succinate dehydrogenase assembly factor 3</fullName>
        <shortName evidence="16">SDH assembly factor 3</shortName>
        <shortName evidence="16">SDHAF3</shortName>
    </recommendedName>
</protein>
<comment type="similarity">
    <text evidence="3 16">Belongs to the complex I LYR family. SDHAF3 subfamily.</text>
</comment>
<sequence length="191" mass="21478">MAKGKALQGKNAGGLQESIANVRTVAWKLLKSTGKAGWITATTCLVILVPLIIEMDREQQMVEFENQQLGALTGGSSGAKMVLQLYRNIVRTHRNVLPPPLRAMGDTYARDEFRRHWKPQTTKNQWQAFVQEWQRYLSMLQGHADLPEQSGDIPDNVLDSLNEEQKAQLARLKEEAVKAREAILSERPSEG</sequence>
<dbReference type="Proteomes" id="UP001497392">
    <property type="component" value="Unassembled WGS sequence"/>
</dbReference>
<evidence type="ECO:0000313" key="17">
    <source>
        <dbReference type="EMBL" id="CAL5227756.1"/>
    </source>
</evidence>
<keyword evidence="9" id="KW-0809">Transit peptide</keyword>
<keyword evidence="6" id="KW-0812">Transmembrane</keyword>
<dbReference type="InterPro" id="IPR008381">
    <property type="entry name" value="SDHAF3/Sdh7"/>
</dbReference>
<evidence type="ECO:0000256" key="12">
    <source>
        <dbReference type="ARBA" id="ARBA00023128"/>
    </source>
</evidence>
<proteinExistence type="inferred from homology"/>
<organism evidence="17 18">
    <name type="scientific">Coccomyxa viridis</name>
    <dbReference type="NCBI Taxonomy" id="1274662"/>
    <lineage>
        <taxon>Eukaryota</taxon>
        <taxon>Viridiplantae</taxon>
        <taxon>Chlorophyta</taxon>
        <taxon>core chlorophytes</taxon>
        <taxon>Trebouxiophyceae</taxon>
        <taxon>Trebouxiophyceae incertae sedis</taxon>
        <taxon>Coccomyxaceae</taxon>
        <taxon>Coccomyxa</taxon>
    </lineage>
</organism>
<gene>
    <name evidence="17" type="primary">g10775</name>
    <name evidence="17" type="ORF">VP750_LOCUS9662</name>
</gene>